<organism evidence="1">
    <name type="scientific">Florenciella sp. virus SA2</name>
    <dbReference type="NCBI Taxonomy" id="3240092"/>
    <lineage>
        <taxon>Viruses</taxon>
    </lineage>
</organism>
<reference evidence="1" key="1">
    <citation type="submission" date="2024-03" db="EMBL/GenBank/DDBJ databases">
        <title>Eukaryotic viruses encode the ribosomal protein eL40.</title>
        <authorList>
            <person name="Thomy J."/>
            <person name="Schvarcz C.R."/>
            <person name="McBeain K.A."/>
            <person name="Edwards K.F."/>
            <person name="Steward G.F."/>
        </authorList>
    </citation>
    <scope>NUCLEOTIDE SEQUENCE</scope>
    <source>
        <strain evidence="1">FloV-SA2</strain>
    </source>
</reference>
<evidence type="ECO:0000313" key="1">
    <source>
        <dbReference type="EMBL" id="XDO02371.1"/>
    </source>
</evidence>
<protein>
    <recommendedName>
        <fullName evidence="2">HNH endonuclease</fullName>
    </recommendedName>
</protein>
<dbReference type="EMBL" id="PP542043">
    <property type="protein sequence ID" value="XDO02371.1"/>
    <property type="molecule type" value="Genomic_DNA"/>
</dbReference>
<sequence length="68" mass="8234">MEKDKMTLVQKNKKLFENNTNKEIYDIEQQYKLYINGDLNCSRIEGAHIINKYNKLNRMKRGWLTCHN</sequence>
<name>A0AB39JFC3_9VIRU</name>
<gene>
    <name evidence="1" type="ORF">FloV-SA2_00556</name>
</gene>
<evidence type="ECO:0008006" key="2">
    <source>
        <dbReference type="Google" id="ProtNLM"/>
    </source>
</evidence>
<accession>A0AB39JFC3</accession>
<proteinExistence type="predicted"/>